<feature type="domain" description="Carrier" evidence="4">
    <location>
        <begin position="982"/>
        <end position="1057"/>
    </location>
</feature>
<evidence type="ECO:0000259" key="5">
    <source>
        <dbReference type="PROSITE" id="PS52004"/>
    </source>
</evidence>
<keyword evidence="1" id="KW-0596">Phosphopantetheine</keyword>
<dbReference type="GO" id="GO:0004312">
    <property type="term" value="F:fatty acid synthase activity"/>
    <property type="evidence" value="ECO:0007669"/>
    <property type="project" value="TreeGrafter"/>
</dbReference>
<dbReference type="InterPro" id="IPR014031">
    <property type="entry name" value="Ketoacyl_synth_C"/>
</dbReference>
<reference evidence="6 7" key="1">
    <citation type="journal article" date="2013" name="Int. J. Syst. Evol. Microbiol.">
        <title>Kordia antarctica sp. nov., isolated from Antarctic seawater.</title>
        <authorList>
            <person name="Baek K."/>
            <person name="Choi A."/>
            <person name="Kang I."/>
            <person name="Lee K."/>
            <person name="Cho J.C."/>
        </authorList>
    </citation>
    <scope>NUCLEOTIDE SEQUENCE [LARGE SCALE GENOMIC DNA]</scope>
    <source>
        <strain evidence="6 7">IMCC3317</strain>
    </source>
</reference>
<keyword evidence="7" id="KW-1185">Reference proteome</keyword>
<accession>A0A7L4ZHP6</accession>
<dbReference type="SUPFAM" id="SSF53901">
    <property type="entry name" value="Thiolase-like"/>
    <property type="match status" value="1"/>
</dbReference>
<proteinExistence type="predicted"/>
<sequence>MKNNYENDIAIIGMAGKFPKAKNIAEYWKNLKSGVNSIQAADAETIRNLGINENTINNPLFINASSRLENAKYFDADFFGLSNAEAILMDPQIRLLLENSWHALEDAGYAGDNSDIAIANYCGMSTNSYLMRILGTNALTEPVDFLMYRILNEKDFLATWISYKLNLTGAAMTVQTACSTSLLAVHLACQGLLNHECDMAMAGGVSFDSSESIGYFYIPESIYARDGVCRPFDKNASGTVMGSGVATVILKRAEDAIRDKDQIYGLIKGTAVNNDGSNKQGYSTPSVNFQRDVILEALAVSDINPDSIGMIEAHGTGTKIGDPIEVTALSEAFREYTTKDQFCALGSVKANIGHLDAAAGVASLIKAVMCVNEGVLPPNINYNEANPALQLKTSPFYVNKSVEPWSDSFEIRRAGISSLGVGGTNVHVIVEQPPTKATSTKDIDQSYIISLSAENLENLQKQKENLVNYITATPEIDLRNIEYTTLYCRKLMPYRFNAISHNKEELLSQLASEKLEGCFESKGELTSGVFVFPGQGSQYSKMAYDLYNQNLAFKKDMDTCFEFLTELTATIFKDIIFSDDQQEALNQTQNTQVALFIVEYCLAKELIRNGIKPKAMIGHSLGEYVAACIAEVFTLQEALTLVYHRGRLMGMMPKGSMAIVRKNEEELTPLLMQSVSICVYNIIDSVVIGGETAAIDKQIALLKSQEINCEKLRVSHAFHTSMMAGVLEEFTAILSKINFKEPSVSIYSTYTGKEVSSKELTSGQYWLDQIMNPVQFTEAVDQVRKNVTNPVFIEVGPGNGLSSFIKAAYGQDMKTVHMLPSSSDTTSALLQYTRGKALLNNLGIAFSKPENALGKTISLPGYAFSKNYFWKPQLQIGYENFEDIKVSHHQKNEKFENDRLRLTVEVGMQNDKHISEELLNDLDQIHKEYRKKIKALFPNNNKVISERIEVLYNDIQHKETTGKHAITNTNLETRRGNSIYVEPETEMAKVIAGIWGEVLGYEKVGILDNYFEMGGNSLLATQLLNRILIRTEVELTISDILTKNTLKELVQLVESKKDQHEGSEYENELII</sequence>
<dbReference type="InterPro" id="IPR006162">
    <property type="entry name" value="Ppantetheine_attach_site"/>
</dbReference>
<dbReference type="AlphaFoldDB" id="A0A7L4ZHP6"/>
<evidence type="ECO:0000259" key="4">
    <source>
        <dbReference type="PROSITE" id="PS50075"/>
    </source>
</evidence>
<dbReference type="RefSeq" id="WP_160128196.1">
    <property type="nucleotide sequence ID" value="NZ_CP019288.1"/>
</dbReference>
<dbReference type="KEGG" id="kan:IMCC3317_08000"/>
<dbReference type="EMBL" id="CP019288">
    <property type="protein sequence ID" value="QHI35454.1"/>
    <property type="molecule type" value="Genomic_DNA"/>
</dbReference>
<dbReference type="Proteomes" id="UP000464657">
    <property type="component" value="Chromosome"/>
</dbReference>
<organism evidence="6 7">
    <name type="scientific">Kordia antarctica</name>
    <dbReference type="NCBI Taxonomy" id="1218801"/>
    <lineage>
        <taxon>Bacteria</taxon>
        <taxon>Pseudomonadati</taxon>
        <taxon>Bacteroidota</taxon>
        <taxon>Flavobacteriia</taxon>
        <taxon>Flavobacteriales</taxon>
        <taxon>Flavobacteriaceae</taxon>
        <taxon>Kordia</taxon>
    </lineage>
</organism>
<dbReference type="PROSITE" id="PS50075">
    <property type="entry name" value="CARRIER"/>
    <property type="match status" value="1"/>
</dbReference>
<dbReference type="CDD" id="cd00833">
    <property type="entry name" value="PKS"/>
    <property type="match status" value="1"/>
</dbReference>
<evidence type="ECO:0000256" key="3">
    <source>
        <dbReference type="ARBA" id="ARBA00022679"/>
    </source>
</evidence>
<name>A0A7L4ZHP6_9FLAO</name>
<dbReference type="PANTHER" id="PTHR43775">
    <property type="entry name" value="FATTY ACID SYNTHASE"/>
    <property type="match status" value="1"/>
</dbReference>
<evidence type="ECO:0000256" key="1">
    <source>
        <dbReference type="ARBA" id="ARBA00022450"/>
    </source>
</evidence>
<dbReference type="InterPro" id="IPR009081">
    <property type="entry name" value="PP-bd_ACP"/>
</dbReference>
<dbReference type="SMART" id="SM00827">
    <property type="entry name" value="PKS_AT"/>
    <property type="match status" value="1"/>
</dbReference>
<dbReference type="Gene3D" id="1.10.1200.10">
    <property type="entry name" value="ACP-like"/>
    <property type="match status" value="1"/>
</dbReference>
<dbReference type="OrthoDB" id="9778690at2"/>
<dbReference type="InterPro" id="IPR016039">
    <property type="entry name" value="Thiolase-like"/>
</dbReference>
<dbReference type="Pfam" id="PF02801">
    <property type="entry name" value="Ketoacyl-synt_C"/>
    <property type="match status" value="1"/>
</dbReference>
<dbReference type="SUPFAM" id="SSF47336">
    <property type="entry name" value="ACP-like"/>
    <property type="match status" value="1"/>
</dbReference>
<dbReference type="PROSITE" id="PS00012">
    <property type="entry name" value="PHOSPHOPANTETHEINE"/>
    <property type="match status" value="1"/>
</dbReference>
<keyword evidence="2" id="KW-0597">Phosphoprotein</keyword>
<dbReference type="EC" id="2.3.1.41" evidence="6"/>
<keyword evidence="6" id="KW-0012">Acyltransferase</keyword>
<dbReference type="Pfam" id="PF00550">
    <property type="entry name" value="PP-binding"/>
    <property type="match status" value="1"/>
</dbReference>
<dbReference type="Pfam" id="PF00698">
    <property type="entry name" value="Acyl_transf_1"/>
    <property type="match status" value="1"/>
</dbReference>
<dbReference type="InterPro" id="IPR020841">
    <property type="entry name" value="PKS_Beta-ketoAc_synthase_dom"/>
</dbReference>
<dbReference type="SUPFAM" id="SSF52151">
    <property type="entry name" value="FabD/lysophospholipase-like"/>
    <property type="match status" value="1"/>
</dbReference>
<dbReference type="PANTHER" id="PTHR43775:SF51">
    <property type="entry name" value="INACTIVE PHENOLPHTHIOCEROL SYNTHESIS POLYKETIDE SYNTHASE TYPE I PKS1-RELATED"/>
    <property type="match status" value="1"/>
</dbReference>
<dbReference type="Pfam" id="PF16197">
    <property type="entry name" value="KAsynt_C_assoc"/>
    <property type="match status" value="1"/>
</dbReference>
<dbReference type="Gene3D" id="3.40.47.10">
    <property type="match status" value="1"/>
</dbReference>
<dbReference type="Gene3D" id="3.30.70.3290">
    <property type="match status" value="1"/>
</dbReference>
<dbReference type="GO" id="GO:0006633">
    <property type="term" value="P:fatty acid biosynthetic process"/>
    <property type="evidence" value="ECO:0007669"/>
    <property type="project" value="TreeGrafter"/>
</dbReference>
<dbReference type="InterPro" id="IPR001227">
    <property type="entry name" value="Ac_transferase_dom_sf"/>
</dbReference>
<dbReference type="InterPro" id="IPR050091">
    <property type="entry name" value="PKS_NRPS_Biosynth_Enz"/>
</dbReference>
<feature type="domain" description="Ketosynthase family 3 (KS3)" evidence="5">
    <location>
        <begin position="6"/>
        <end position="432"/>
    </location>
</feature>
<protein>
    <submittedName>
        <fullName evidence="6">Phthiocerol/phenolphthiocerol synthesis polyketide synthase type I PpsE</fullName>
        <ecNumber evidence="6">2.3.1.41</ecNumber>
    </submittedName>
</protein>
<dbReference type="InterPro" id="IPR016035">
    <property type="entry name" value="Acyl_Trfase/lysoPLipase"/>
</dbReference>
<evidence type="ECO:0000256" key="2">
    <source>
        <dbReference type="ARBA" id="ARBA00022553"/>
    </source>
</evidence>
<dbReference type="InterPro" id="IPR016036">
    <property type="entry name" value="Malonyl_transacylase_ACP-bd"/>
</dbReference>
<dbReference type="InterPro" id="IPR014030">
    <property type="entry name" value="Ketoacyl_synth_N"/>
</dbReference>
<dbReference type="InterPro" id="IPR036736">
    <property type="entry name" value="ACP-like_sf"/>
</dbReference>
<dbReference type="Pfam" id="PF00109">
    <property type="entry name" value="ketoacyl-synt"/>
    <property type="match status" value="1"/>
</dbReference>
<evidence type="ECO:0000313" key="6">
    <source>
        <dbReference type="EMBL" id="QHI35454.1"/>
    </source>
</evidence>
<dbReference type="SMART" id="SM00825">
    <property type="entry name" value="PKS_KS"/>
    <property type="match status" value="1"/>
</dbReference>
<dbReference type="InterPro" id="IPR014043">
    <property type="entry name" value="Acyl_transferase_dom"/>
</dbReference>
<dbReference type="Gene3D" id="3.40.366.10">
    <property type="entry name" value="Malonyl-Coenzyme A Acyl Carrier Protein, domain 2"/>
    <property type="match status" value="1"/>
</dbReference>
<dbReference type="GO" id="GO:0004315">
    <property type="term" value="F:3-oxoacyl-[acyl-carrier-protein] synthase activity"/>
    <property type="evidence" value="ECO:0007669"/>
    <property type="project" value="UniProtKB-EC"/>
</dbReference>
<evidence type="ECO:0000313" key="7">
    <source>
        <dbReference type="Proteomes" id="UP000464657"/>
    </source>
</evidence>
<dbReference type="SUPFAM" id="SSF55048">
    <property type="entry name" value="Probable ACP-binding domain of malonyl-CoA ACP transacylase"/>
    <property type="match status" value="1"/>
</dbReference>
<gene>
    <name evidence="6" type="primary">ppsE_4</name>
    <name evidence="6" type="ORF">IMCC3317_08000</name>
</gene>
<keyword evidence="3 6" id="KW-0808">Transferase</keyword>
<dbReference type="PROSITE" id="PS52004">
    <property type="entry name" value="KS3_2"/>
    <property type="match status" value="1"/>
</dbReference>
<dbReference type="InterPro" id="IPR032821">
    <property type="entry name" value="PKS_assoc"/>
</dbReference>